<evidence type="ECO:0000313" key="3">
    <source>
        <dbReference type="Proteomes" id="UP000076079"/>
    </source>
</evidence>
<evidence type="ECO:0000256" key="1">
    <source>
        <dbReference type="SAM" id="MobiDB-lite"/>
    </source>
</evidence>
<keyword evidence="3" id="KW-1185">Reference proteome</keyword>
<dbReference type="Proteomes" id="UP000076079">
    <property type="component" value="Chromosome"/>
</dbReference>
<name>A0A143PLP7_LUTPR</name>
<proteinExistence type="predicted"/>
<feature type="compositionally biased region" description="Low complexity" evidence="1">
    <location>
        <begin position="29"/>
        <end position="43"/>
    </location>
</feature>
<sequence>MASDEPVSASNICTPGAVSDSNWTSTPWRSMSSSRCVSRSSNSGKKRGWVPVGALSIAVSNGRSRLVPPARATSRRALAISGKVHASSVAILRSLLFVRWESPCAECAWPNLPRATSIPSMDRLARTVLRRMMYRFSQRAPSEHKVGGRNPTMRLGRAQGHRAPIDAAPAAMHQRRARAWAPSYPPFRRCLRNRITPTAPHGRTDRRRGAQRVAHSS</sequence>
<reference evidence="2 3" key="1">
    <citation type="journal article" date="2016" name="Genome Announc.">
        <title>First Complete Genome Sequence of a Subdivision 6 Acidobacterium Strain.</title>
        <authorList>
            <person name="Huang S."/>
            <person name="Vieira S."/>
            <person name="Bunk B."/>
            <person name="Riedel T."/>
            <person name="Sproer C."/>
            <person name="Overmann J."/>
        </authorList>
    </citation>
    <scope>NUCLEOTIDE SEQUENCE [LARGE SCALE GENOMIC DNA]</scope>
    <source>
        <strain evidence="3">DSM 100886 HEG_-6_39</strain>
    </source>
</reference>
<feature type="region of interest" description="Disordered" evidence="1">
    <location>
        <begin position="22"/>
        <end position="46"/>
    </location>
</feature>
<reference evidence="3" key="2">
    <citation type="submission" date="2016-04" db="EMBL/GenBank/DDBJ databases">
        <title>First Complete Genome Sequence of a Subdivision 6 Acidobacterium.</title>
        <authorList>
            <person name="Huang S."/>
            <person name="Vieira S."/>
            <person name="Bunk B."/>
            <person name="Riedel T."/>
            <person name="Sproeer C."/>
            <person name="Overmann J."/>
        </authorList>
    </citation>
    <scope>NUCLEOTIDE SEQUENCE [LARGE SCALE GENOMIC DNA]</scope>
    <source>
        <strain evidence="3">DSM 100886 HEG_-6_39</strain>
    </source>
</reference>
<evidence type="ECO:0000313" key="2">
    <source>
        <dbReference type="EMBL" id="AMY09346.1"/>
    </source>
</evidence>
<organism evidence="2 3">
    <name type="scientific">Luteitalea pratensis</name>
    <dbReference type="NCBI Taxonomy" id="1855912"/>
    <lineage>
        <taxon>Bacteria</taxon>
        <taxon>Pseudomonadati</taxon>
        <taxon>Acidobacteriota</taxon>
        <taxon>Vicinamibacteria</taxon>
        <taxon>Vicinamibacterales</taxon>
        <taxon>Vicinamibacteraceae</taxon>
        <taxon>Luteitalea</taxon>
    </lineage>
</organism>
<dbReference type="KEGG" id="abac:LuPra_02561"/>
<protein>
    <submittedName>
        <fullName evidence="2">Uncharacterized protein</fullName>
    </submittedName>
</protein>
<dbReference type="AlphaFoldDB" id="A0A143PLP7"/>
<gene>
    <name evidence="2" type="ORF">LuPra_02561</name>
</gene>
<feature type="region of interest" description="Disordered" evidence="1">
    <location>
        <begin position="192"/>
        <end position="217"/>
    </location>
</feature>
<accession>A0A143PLP7</accession>
<dbReference type="EMBL" id="CP015136">
    <property type="protein sequence ID" value="AMY09346.1"/>
    <property type="molecule type" value="Genomic_DNA"/>
</dbReference>